<dbReference type="Pfam" id="PF13550">
    <property type="entry name" value="Phage-tail_3"/>
    <property type="match status" value="1"/>
</dbReference>
<evidence type="ECO:0000259" key="1">
    <source>
        <dbReference type="Pfam" id="PF13547"/>
    </source>
</evidence>
<protein>
    <submittedName>
        <fullName evidence="4">Host specificity protein</fullName>
    </submittedName>
</protein>
<evidence type="ECO:0000313" key="4">
    <source>
        <dbReference type="EMBL" id="TXB70898.1"/>
    </source>
</evidence>
<dbReference type="InterPro" id="IPR056490">
    <property type="entry name" value="Rcc01698_C"/>
</dbReference>
<proteinExistence type="predicted"/>
<dbReference type="InterPro" id="IPR017853">
    <property type="entry name" value="GH"/>
</dbReference>
<accession>A0A5C6S926</accession>
<evidence type="ECO:0000259" key="3">
    <source>
        <dbReference type="Pfam" id="PF23666"/>
    </source>
</evidence>
<reference evidence="4 5" key="1">
    <citation type="submission" date="2019-08" db="EMBL/GenBank/DDBJ databases">
        <authorList>
            <person name="Ye J."/>
        </authorList>
    </citation>
    <scope>NUCLEOTIDE SEQUENCE [LARGE SCALE GENOMIC DNA]</scope>
    <source>
        <strain evidence="4 5">TK008</strain>
    </source>
</reference>
<dbReference type="SUPFAM" id="SSF51445">
    <property type="entry name" value="(Trans)glycosidases"/>
    <property type="match status" value="1"/>
</dbReference>
<keyword evidence="5" id="KW-1185">Reference proteome</keyword>
<comment type="caution">
    <text evidence="4">The sequence shown here is derived from an EMBL/GenBank/DDBJ whole genome shotgun (WGS) entry which is preliminary data.</text>
</comment>
<name>A0A5C6S926_9RHOB</name>
<evidence type="ECO:0000313" key="5">
    <source>
        <dbReference type="Proteomes" id="UP000321562"/>
    </source>
</evidence>
<evidence type="ECO:0000259" key="2">
    <source>
        <dbReference type="Pfam" id="PF13550"/>
    </source>
</evidence>
<dbReference type="Pfam" id="PF13547">
    <property type="entry name" value="GTA_TIM"/>
    <property type="match status" value="1"/>
</dbReference>
<gene>
    <name evidence="4" type="ORF">FQV27_03360</name>
</gene>
<dbReference type="RefSeq" id="WP_147096382.1">
    <property type="nucleotide sequence ID" value="NZ_JBHUFH010000002.1"/>
</dbReference>
<dbReference type="Gene3D" id="3.20.20.80">
    <property type="entry name" value="Glycosidases"/>
    <property type="match status" value="1"/>
</dbReference>
<dbReference type="EMBL" id="VOPL01000001">
    <property type="protein sequence ID" value="TXB70898.1"/>
    <property type="molecule type" value="Genomic_DNA"/>
</dbReference>
<dbReference type="Proteomes" id="UP000321562">
    <property type="component" value="Unassembled WGS sequence"/>
</dbReference>
<organism evidence="4 5">
    <name type="scientific">Paracoccus aurantiacus</name>
    <dbReference type="NCBI Taxonomy" id="2599412"/>
    <lineage>
        <taxon>Bacteria</taxon>
        <taxon>Pseudomonadati</taxon>
        <taxon>Pseudomonadota</taxon>
        <taxon>Alphaproteobacteria</taxon>
        <taxon>Rhodobacterales</taxon>
        <taxon>Paracoccaceae</taxon>
        <taxon>Paracoccus</taxon>
    </lineage>
</organism>
<feature type="domain" description="GTA TIM-barrel-like" evidence="1">
    <location>
        <begin position="435"/>
        <end position="728"/>
    </location>
</feature>
<dbReference type="InterPro" id="IPR025195">
    <property type="entry name" value="GTA_TIM_dom"/>
</dbReference>
<dbReference type="Pfam" id="PF23666">
    <property type="entry name" value="Rcc01698_C"/>
    <property type="match status" value="1"/>
</dbReference>
<feature type="domain" description="Rcc01698-like C-terminal" evidence="3">
    <location>
        <begin position="1041"/>
        <end position="1141"/>
    </location>
</feature>
<sequence>MATILLSAVGASIGAGFGGTVLGLGGAVIGRAIGATVGRVIDQRILGTGGQAVETGRIDRLRIQTTGEGIPIPRVWGQMRMPGHVIWASPLTEISSSQGGGKGTGPRVTNISYRLSYALAICEGPILGIGRVWADGEEIAPSDLNLRVYNGTEEQIPDPCIAAHEGHNAPAYRGIAYVVLEELDLERWGSRVPQLSFEVTRASVSGGDLSGYVQAVAMIPGTGEYSLATTPVTYDLGMGEKVSANSSSVLAQTDFLASMDILGRELPNVNSVSLVVSWFGDDLRVGHCQIQPKVEDKSRDGDEMNWRAGGIDRSLAIEVAKKDQRPVYGGTPADASVLEALRAIAGSGRKAVFYPFILMEQLAGNARPDPWSSNSDQPVMPWRGRITAEVAPGRDGSPDGTAENVEAIGKFFGTGSPADFSIKGEHVVYSGPDEWSYRRFILHYAHLCAVAGGLDAFLIGSEMVGLTQLRGPDNSFPAVEALCALAAEVRGILGPTVKISYAADWSEYFGYHPGGGDAFFHLDALWADPNIDFIGIDNYMPLSDWRDGEDHRDARWRRIDAVGYLESQVAGGEGYDWYYADPAHRDAQIRTPITDEGYKEPWIWRYKDIYGWWANRHHDRVDGVRQGASSPWVPRSKPVWFTEMGCAALDKATNQPNKFLDAFSSESLLPHYSSGRRDDVVQAAYIRAMSRYWGNANNNPIGSYGGRMVDMSRAHVWCWDARPFPAFPGRTDLWSDGPAWDRGHWLNGRAGAVPLASVVADICSAAGVASYDVSGLSGVVRGYATSASETPRASLQPLMLAYGFDAVERDGMLRFIMRDGHVTAAVRATQLAEQEGGAQEAVRMAEAEMVGRVRLSHVAIGDAYATSTVEASLPGDDSRAASDSEIPVLLTVSEARATAERWLAEAQLSRNTVRLRLPPSLSSLGPGDVIALQNEADDRATRWRIERVERAGSVTVDAVMTEPGLYLPAEFLEGGISVPRYQPPMPVLPVIMDLPLMRGNEIPHAPHLAVAASPWPGSVAAYGSMQEDSDFMLDAVLPRGAMIGVTQSVLRRARPGLIDRGEGLRVRFRTGAVSDASMQALLRGANRIAIGDGSPTNWEILQFRRAEPLAPRYWALHERLRGQCGTDGQVPDEWPIGSIVVVLDSALQQLSVDPVALGQKLYWRIGPAMRSVDDASYRLRSTMTRGIGLRPLSPCHLQLSRGRLSWIRQTRLSGDRWDLREVPLGERHERYLLRIALGLSIFEFETGQTYFDLPDDLASQAGQGRLSVSVAQISDEYGPGNFVMRSF</sequence>
<dbReference type="OrthoDB" id="8445115at2"/>
<dbReference type="InterPro" id="IPR032876">
    <property type="entry name" value="J_dom"/>
</dbReference>
<dbReference type="CDD" id="cd19607">
    <property type="entry name" value="GTA_TIM-barrel-like"/>
    <property type="match status" value="1"/>
</dbReference>
<feature type="domain" description="Tip attachment protein J" evidence="2">
    <location>
        <begin position="788"/>
        <end position="949"/>
    </location>
</feature>